<keyword evidence="4" id="KW-1185">Reference proteome</keyword>
<name>A0A926UW34_9CYAN</name>
<protein>
    <submittedName>
        <fullName evidence="3">Histidine phosphatase family protein</fullName>
    </submittedName>
</protein>
<dbReference type="AlphaFoldDB" id="A0A926UW34"/>
<organism evidence="3 4">
    <name type="scientific">Pseudanabaena cinerea FACHB-1277</name>
    <dbReference type="NCBI Taxonomy" id="2949581"/>
    <lineage>
        <taxon>Bacteria</taxon>
        <taxon>Bacillati</taxon>
        <taxon>Cyanobacteriota</taxon>
        <taxon>Cyanophyceae</taxon>
        <taxon>Pseudanabaenales</taxon>
        <taxon>Pseudanabaenaceae</taxon>
        <taxon>Pseudanabaena</taxon>
        <taxon>Pseudanabaena cinerea</taxon>
    </lineage>
</organism>
<dbReference type="InterPro" id="IPR029033">
    <property type="entry name" value="His_PPase_superfam"/>
</dbReference>
<feature type="binding site" evidence="2">
    <location>
        <position position="87"/>
    </location>
    <ligand>
        <name>substrate</name>
    </ligand>
</feature>
<feature type="active site" description="Proton donor/acceptor" evidence="1">
    <location>
        <position position="111"/>
    </location>
</feature>
<dbReference type="Pfam" id="PF00300">
    <property type="entry name" value="His_Phos_1"/>
    <property type="match status" value="1"/>
</dbReference>
<dbReference type="InterPro" id="IPR050275">
    <property type="entry name" value="PGM_Phosphatase"/>
</dbReference>
<dbReference type="EMBL" id="JACJPY010000043">
    <property type="protein sequence ID" value="MBD2151137.1"/>
    <property type="molecule type" value="Genomic_DNA"/>
</dbReference>
<dbReference type="PROSITE" id="PS00175">
    <property type="entry name" value="PG_MUTASE"/>
    <property type="match status" value="1"/>
</dbReference>
<dbReference type="SUPFAM" id="SSF53254">
    <property type="entry name" value="Phosphoglycerate mutase-like"/>
    <property type="match status" value="1"/>
</dbReference>
<dbReference type="PANTHER" id="PTHR48100">
    <property type="entry name" value="BROAD-SPECIFICITY PHOSPHATASE YOR283W-RELATED"/>
    <property type="match status" value="1"/>
</dbReference>
<dbReference type="GO" id="GO:0016791">
    <property type="term" value="F:phosphatase activity"/>
    <property type="evidence" value="ECO:0007669"/>
    <property type="project" value="TreeGrafter"/>
</dbReference>
<feature type="active site" description="Tele-phosphohistidine intermediate" evidence="1">
    <location>
        <position position="38"/>
    </location>
</feature>
<evidence type="ECO:0000313" key="3">
    <source>
        <dbReference type="EMBL" id="MBD2151137.1"/>
    </source>
</evidence>
<evidence type="ECO:0000313" key="4">
    <source>
        <dbReference type="Proteomes" id="UP000631421"/>
    </source>
</evidence>
<reference evidence="3" key="1">
    <citation type="journal article" date="2015" name="ISME J.">
        <title>Draft Genome Sequence of Streptomyces incarnatus NRRL8089, which Produces the Nucleoside Antibiotic Sinefungin.</title>
        <authorList>
            <person name="Oshima K."/>
            <person name="Hattori M."/>
            <person name="Shimizu H."/>
            <person name="Fukuda K."/>
            <person name="Nemoto M."/>
            <person name="Inagaki K."/>
            <person name="Tamura T."/>
        </authorList>
    </citation>
    <scope>NUCLEOTIDE SEQUENCE</scope>
    <source>
        <strain evidence="3">FACHB-1277</strain>
    </source>
</reference>
<proteinExistence type="predicted"/>
<comment type="caution">
    <text evidence="3">The sequence shown here is derived from an EMBL/GenBank/DDBJ whole genome shotgun (WGS) entry which is preliminary data.</text>
</comment>
<feature type="binding site" evidence="2">
    <location>
        <begin position="37"/>
        <end position="44"/>
    </location>
    <ligand>
        <name>substrate</name>
    </ligand>
</feature>
<sequence>MLRLNLFNSISATSTPTDESVQSILVKPVKLRVILVRHGETDWNNQNRLQGSTDVPLNNKGKLQAENVSTFLKNVPIHQAFSSSLLRAKDTASIILQHHNIALETRPALAEIYRGHWQGLTLDEIKIQYPEQFNLWRKNPHRLQNYSGETLQSASDRVWTEWYNILTQSQSQPKSRNVLIVAHEGVNRLLLCRLTGIHLSKFWEVPQHNTALNAIDYPWGIRGMSRVRIKNFVMQSM</sequence>
<evidence type="ECO:0000256" key="1">
    <source>
        <dbReference type="PIRSR" id="PIRSR613078-1"/>
    </source>
</evidence>
<dbReference type="Proteomes" id="UP000631421">
    <property type="component" value="Unassembled WGS sequence"/>
</dbReference>
<dbReference type="InterPro" id="IPR001345">
    <property type="entry name" value="PG/BPGM_mutase_AS"/>
</dbReference>
<dbReference type="InterPro" id="IPR013078">
    <property type="entry name" value="His_Pase_superF_clade-1"/>
</dbReference>
<dbReference type="PANTHER" id="PTHR48100:SF10">
    <property type="entry name" value="2-CARBOXY-D-ARABINITOL-1-PHOSPHATASE-RELATED"/>
    <property type="match status" value="1"/>
</dbReference>
<dbReference type="CDD" id="cd07067">
    <property type="entry name" value="HP_PGM_like"/>
    <property type="match status" value="1"/>
</dbReference>
<reference evidence="3" key="2">
    <citation type="submission" date="2020-08" db="EMBL/GenBank/DDBJ databases">
        <authorList>
            <person name="Chen M."/>
            <person name="Teng W."/>
            <person name="Zhao L."/>
            <person name="Hu C."/>
            <person name="Zhou Y."/>
            <person name="Han B."/>
            <person name="Song L."/>
            <person name="Shu W."/>
        </authorList>
    </citation>
    <scope>NUCLEOTIDE SEQUENCE</scope>
    <source>
        <strain evidence="3">FACHB-1277</strain>
    </source>
</reference>
<dbReference type="RefSeq" id="WP_190351557.1">
    <property type="nucleotide sequence ID" value="NZ_JACJPY010000043.1"/>
</dbReference>
<gene>
    <name evidence="3" type="ORF">H6F44_13550</name>
</gene>
<dbReference type="Gene3D" id="3.40.50.1240">
    <property type="entry name" value="Phosphoglycerate mutase-like"/>
    <property type="match status" value="1"/>
</dbReference>
<dbReference type="SMART" id="SM00855">
    <property type="entry name" value="PGAM"/>
    <property type="match status" value="1"/>
</dbReference>
<evidence type="ECO:0000256" key="2">
    <source>
        <dbReference type="PIRSR" id="PIRSR613078-2"/>
    </source>
</evidence>
<accession>A0A926UW34</accession>